<feature type="transmembrane region" description="Helical" evidence="1">
    <location>
        <begin position="6"/>
        <end position="31"/>
    </location>
</feature>
<feature type="transmembrane region" description="Helical" evidence="1">
    <location>
        <begin position="69"/>
        <end position="87"/>
    </location>
</feature>
<accession>A0A516KMN3</accession>
<evidence type="ECO:0000313" key="3">
    <source>
        <dbReference type="Proteomes" id="UP000317800"/>
    </source>
</evidence>
<keyword evidence="1" id="KW-1133">Transmembrane helix</keyword>
<protein>
    <submittedName>
        <fullName evidence="2">Putative membrane bound protein</fullName>
    </submittedName>
</protein>
<proteinExistence type="predicted"/>
<keyword evidence="1" id="KW-0472">Membrane</keyword>
<dbReference type="EMBL" id="MN043729">
    <property type="protein sequence ID" value="QDP42835.1"/>
    <property type="molecule type" value="Genomic_DNA"/>
</dbReference>
<reference evidence="2 3" key="1">
    <citation type="submission" date="2019-06" db="EMBL/GenBank/DDBJ databases">
        <authorList>
            <person name="Hertel R."/>
        </authorList>
    </citation>
    <scope>NUCLEOTIDE SEQUENCE [LARGE SCALE GENOMIC DNA]</scope>
</reference>
<sequence length="99" mass="11155">MIIYSIVITVALYILMGYLSFITASILYNGLRFKLPLSILRSIMFIGISYISIISDVILFGYALYSSVLIKNGMLFLLVVSTLVPAVDRKESHYEHKGE</sequence>
<organism evidence="2 3">
    <name type="scientific">Bacillus phage vB_BmeM-Goe8</name>
    <dbReference type="NCBI Taxonomy" id="2593638"/>
    <lineage>
        <taxon>Viruses</taxon>
        <taxon>Duplodnaviria</taxon>
        <taxon>Heunggongvirae</taxon>
        <taxon>Uroviricota</taxon>
        <taxon>Caudoviricetes</taxon>
        <taxon>Herelleviridae</taxon>
        <taxon>Bastillevirinae</taxon>
        <taxon>Goettingenvirus</taxon>
        <taxon>Goettingenvirus goe8</taxon>
    </lineage>
</organism>
<keyword evidence="1" id="KW-0812">Transmembrane</keyword>
<name>A0A516KMN3_9CAUD</name>
<dbReference type="Proteomes" id="UP000317800">
    <property type="component" value="Segment"/>
</dbReference>
<evidence type="ECO:0000256" key="1">
    <source>
        <dbReference type="SAM" id="Phobius"/>
    </source>
</evidence>
<gene>
    <name evidence="2" type="ORF">Goe8_c00510</name>
</gene>
<evidence type="ECO:0000313" key="2">
    <source>
        <dbReference type="EMBL" id="QDP42835.1"/>
    </source>
</evidence>
<keyword evidence="3" id="KW-1185">Reference proteome</keyword>
<feature type="transmembrane region" description="Helical" evidence="1">
    <location>
        <begin position="43"/>
        <end position="63"/>
    </location>
</feature>